<evidence type="ECO:0000256" key="1">
    <source>
        <dbReference type="ARBA" id="ARBA00022490"/>
    </source>
</evidence>
<comment type="caution">
    <text evidence="3">The sequence shown here is derived from an EMBL/GenBank/DDBJ whole genome shotgun (WGS) entry which is preliminary data.</text>
</comment>
<dbReference type="NCBIfam" id="TIGR01826">
    <property type="entry name" value="CofD_related"/>
    <property type="match status" value="1"/>
</dbReference>
<accession>A0A1F5S951</accession>
<dbReference type="GO" id="GO:0008360">
    <property type="term" value="P:regulation of cell shape"/>
    <property type="evidence" value="ECO:0007669"/>
    <property type="project" value="UniProtKB-UniRule"/>
</dbReference>
<gene>
    <name evidence="3" type="ORF">A3D45_01250</name>
</gene>
<dbReference type="InterPro" id="IPR002882">
    <property type="entry name" value="CofD"/>
</dbReference>
<dbReference type="AlphaFoldDB" id="A0A1F5S951"/>
<dbReference type="GO" id="GO:0043743">
    <property type="term" value="F:LPPG:FO 2-phospho-L-lactate transferase activity"/>
    <property type="evidence" value="ECO:0007669"/>
    <property type="project" value="InterPro"/>
</dbReference>
<dbReference type="Pfam" id="PF01933">
    <property type="entry name" value="CofD"/>
    <property type="match status" value="1"/>
</dbReference>
<dbReference type="InterPro" id="IPR010119">
    <property type="entry name" value="Gluconeogen_factor"/>
</dbReference>
<dbReference type="Gene3D" id="3.40.50.10680">
    <property type="entry name" value="CofD-like domains"/>
    <property type="match status" value="1"/>
</dbReference>
<dbReference type="CDD" id="cd07187">
    <property type="entry name" value="YvcK_like"/>
    <property type="match status" value="1"/>
</dbReference>
<dbReference type="SUPFAM" id="SSF142338">
    <property type="entry name" value="CofD-like"/>
    <property type="match status" value="1"/>
</dbReference>
<evidence type="ECO:0000256" key="2">
    <source>
        <dbReference type="HAMAP-Rule" id="MF_00973"/>
    </source>
</evidence>
<protein>
    <recommendedName>
        <fullName evidence="2">Putative gluconeogenesis factor</fullName>
    </recommendedName>
</protein>
<dbReference type="GO" id="GO:0005737">
    <property type="term" value="C:cytoplasm"/>
    <property type="evidence" value="ECO:0007669"/>
    <property type="project" value="UniProtKB-SubCell"/>
</dbReference>
<organism evidence="3 4">
    <name type="scientific">Candidatus Falkowbacteria bacterium RIFCSPHIGHO2_02_FULL_42_9</name>
    <dbReference type="NCBI Taxonomy" id="1797986"/>
    <lineage>
        <taxon>Bacteria</taxon>
        <taxon>Candidatus Falkowiibacteriota</taxon>
    </lineage>
</organism>
<dbReference type="PANTHER" id="PTHR30135">
    <property type="entry name" value="UNCHARACTERIZED PROTEIN YVCK-RELATED"/>
    <property type="match status" value="1"/>
</dbReference>
<comment type="subcellular location">
    <subcellularLocation>
        <location evidence="2">Cytoplasm</location>
    </subcellularLocation>
</comment>
<keyword evidence="1 2" id="KW-0963">Cytoplasm</keyword>
<name>A0A1F5S951_9BACT</name>
<comment type="similarity">
    <text evidence="2">Belongs to the gluconeogenesis factor family.</text>
</comment>
<dbReference type="HAMAP" id="MF_00973">
    <property type="entry name" value="Gluconeogen_factor"/>
    <property type="match status" value="1"/>
</dbReference>
<evidence type="ECO:0000313" key="3">
    <source>
        <dbReference type="EMBL" id="OGF23187.1"/>
    </source>
</evidence>
<dbReference type="InterPro" id="IPR038136">
    <property type="entry name" value="CofD-like_dom_sf"/>
</dbReference>
<dbReference type="Proteomes" id="UP000176877">
    <property type="component" value="Unassembled WGS sequence"/>
</dbReference>
<reference evidence="3 4" key="1">
    <citation type="journal article" date="2016" name="Nat. Commun.">
        <title>Thousands of microbial genomes shed light on interconnected biogeochemical processes in an aquifer system.</title>
        <authorList>
            <person name="Anantharaman K."/>
            <person name="Brown C.T."/>
            <person name="Hug L.A."/>
            <person name="Sharon I."/>
            <person name="Castelle C.J."/>
            <person name="Probst A.J."/>
            <person name="Thomas B.C."/>
            <person name="Singh A."/>
            <person name="Wilkins M.J."/>
            <person name="Karaoz U."/>
            <person name="Brodie E.L."/>
            <person name="Williams K.H."/>
            <person name="Hubbard S.S."/>
            <person name="Banfield J.F."/>
        </authorList>
    </citation>
    <scope>NUCLEOTIDE SEQUENCE [LARGE SCALE GENOMIC DNA]</scope>
</reference>
<proteinExistence type="inferred from homology"/>
<sequence>MKDKQKIVTIGGGAGSFMVLSGLKKYSIELSAIVSMSDDGGSTGVLRDELGVLPPGDVRQCLVALSKSSQTLRKLFNYRYSQGGLKGHTFGNVFLSTLEKVTGGLDQSIREAGRILRIQGQVFPVTLKNVRLVALLKNGKKICGENKIYCDTANLINLKKLALEPSASINPSLKPIISQADKIVINPGDLYSSTIPNFLVKGLPEALAKTKARVICVGNLMTKPGHTDGYTLVDYIRVIEQYLSRGVIDHVIYNKELPSRELLKKYARNGEAVVKLGDFKKKLPKIKLLSYNLLSHKFKRAKKNDALGNFRSLIRHDSDKLAEVIYNL</sequence>
<dbReference type="PANTHER" id="PTHR30135:SF3">
    <property type="entry name" value="GLUCONEOGENESIS FACTOR-RELATED"/>
    <property type="match status" value="1"/>
</dbReference>
<evidence type="ECO:0000313" key="4">
    <source>
        <dbReference type="Proteomes" id="UP000176877"/>
    </source>
</evidence>
<dbReference type="EMBL" id="MFFT01000022">
    <property type="protein sequence ID" value="OGF23187.1"/>
    <property type="molecule type" value="Genomic_DNA"/>
</dbReference>
<comment type="function">
    <text evidence="2">Required for morphogenesis under gluconeogenic growth conditions.</text>
</comment>